<name>A0ABD1J910_9TELE</name>
<proteinExistence type="inferred from homology"/>
<accession>A0ABD1J910</accession>
<dbReference type="Gene3D" id="1.20.1000.10">
    <property type="entry name" value="Guanylate-binding protein, C-terminal domain"/>
    <property type="match status" value="1"/>
</dbReference>
<dbReference type="CDD" id="cd16269">
    <property type="entry name" value="GBP_C"/>
    <property type="match status" value="1"/>
</dbReference>
<evidence type="ECO:0000313" key="10">
    <source>
        <dbReference type="EMBL" id="KAL2083065.1"/>
    </source>
</evidence>
<dbReference type="CDD" id="cd01851">
    <property type="entry name" value="GBP"/>
    <property type="match status" value="1"/>
</dbReference>
<organism evidence="10 11">
    <name type="scientific">Coilia grayii</name>
    <name type="common">Gray's grenadier anchovy</name>
    <dbReference type="NCBI Taxonomy" id="363190"/>
    <lineage>
        <taxon>Eukaryota</taxon>
        <taxon>Metazoa</taxon>
        <taxon>Chordata</taxon>
        <taxon>Craniata</taxon>
        <taxon>Vertebrata</taxon>
        <taxon>Euteleostomi</taxon>
        <taxon>Actinopterygii</taxon>
        <taxon>Neopterygii</taxon>
        <taxon>Teleostei</taxon>
        <taxon>Clupei</taxon>
        <taxon>Clupeiformes</taxon>
        <taxon>Clupeoidei</taxon>
        <taxon>Engraulidae</taxon>
        <taxon>Coilinae</taxon>
        <taxon>Coilia</taxon>
    </lineage>
</organism>
<evidence type="ECO:0000256" key="6">
    <source>
        <dbReference type="PROSITE-ProRule" id="PRU01052"/>
    </source>
</evidence>
<dbReference type="InterPro" id="IPR003191">
    <property type="entry name" value="Guanylate-bd/ATL_C"/>
</dbReference>
<dbReference type="PROSITE" id="PS51715">
    <property type="entry name" value="G_GB1_RHD3"/>
    <property type="match status" value="1"/>
</dbReference>
<evidence type="ECO:0000256" key="3">
    <source>
        <dbReference type="ARBA" id="ARBA00022801"/>
    </source>
</evidence>
<dbReference type="Pfam" id="PF02841">
    <property type="entry name" value="GBP_C"/>
    <property type="match status" value="1"/>
</dbReference>
<evidence type="ECO:0000256" key="4">
    <source>
        <dbReference type="ARBA" id="ARBA00022859"/>
    </source>
</evidence>
<dbReference type="GO" id="GO:0045087">
    <property type="term" value="P:innate immune response"/>
    <property type="evidence" value="ECO:0007669"/>
    <property type="project" value="UniProtKB-KW"/>
</dbReference>
<keyword evidence="11" id="KW-1185">Reference proteome</keyword>
<evidence type="ECO:0000256" key="5">
    <source>
        <dbReference type="ARBA" id="ARBA00023134"/>
    </source>
</evidence>
<evidence type="ECO:0000256" key="8">
    <source>
        <dbReference type="SAM" id="MobiDB-lite"/>
    </source>
</evidence>
<protein>
    <recommendedName>
        <fullName evidence="9">GB1/RHD3-type G domain-containing protein</fullName>
    </recommendedName>
</protein>
<feature type="region of interest" description="Disordered" evidence="8">
    <location>
        <begin position="588"/>
        <end position="612"/>
    </location>
</feature>
<comment type="similarity">
    <text evidence="6">Belongs to the TRAFAC class dynamin-like GTPase superfamily. GB1/RHD3 GTPase family.</text>
</comment>
<dbReference type="FunFam" id="3.40.50.300:FF:002581">
    <property type="entry name" value="Guanylate-binding protein 4"/>
    <property type="match status" value="1"/>
</dbReference>
<dbReference type="SUPFAM" id="SSF52540">
    <property type="entry name" value="P-loop containing nucleoside triphosphate hydrolases"/>
    <property type="match status" value="1"/>
</dbReference>
<dbReference type="InterPro" id="IPR030386">
    <property type="entry name" value="G_GB1_RHD3_dom"/>
</dbReference>
<keyword evidence="1" id="KW-0399">Innate immunity</keyword>
<dbReference type="InterPro" id="IPR015894">
    <property type="entry name" value="Guanylate-bd_N"/>
</dbReference>
<dbReference type="EMBL" id="JBHFQA010000018">
    <property type="protein sequence ID" value="KAL2083065.1"/>
    <property type="molecule type" value="Genomic_DNA"/>
</dbReference>
<reference evidence="10 11" key="1">
    <citation type="submission" date="2024-09" db="EMBL/GenBank/DDBJ databases">
        <title>A chromosome-level genome assembly of Gray's grenadier anchovy, Coilia grayii.</title>
        <authorList>
            <person name="Fu Z."/>
        </authorList>
    </citation>
    <scope>NUCLEOTIDE SEQUENCE [LARGE SCALE GENOMIC DNA]</scope>
    <source>
        <strain evidence="10">G4</strain>
        <tissue evidence="10">Muscle</tissue>
    </source>
</reference>
<dbReference type="GO" id="GO:0016787">
    <property type="term" value="F:hydrolase activity"/>
    <property type="evidence" value="ECO:0007669"/>
    <property type="project" value="UniProtKB-KW"/>
</dbReference>
<dbReference type="AlphaFoldDB" id="A0ABD1J910"/>
<dbReference type="Gene3D" id="3.40.50.300">
    <property type="entry name" value="P-loop containing nucleotide triphosphate hydrolases"/>
    <property type="match status" value="1"/>
</dbReference>
<dbReference type="InterPro" id="IPR036543">
    <property type="entry name" value="Guanylate-bd_C_sf"/>
</dbReference>
<dbReference type="SUPFAM" id="SSF48340">
    <property type="entry name" value="Interferon-induced guanylate-binding protein 1 (GBP1), C-terminal domain"/>
    <property type="match status" value="1"/>
</dbReference>
<feature type="domain" description="GB1/RHD3-type G" evidence="9">
    <location>
        <begin position="30"/>
        <end position="268"/>
    </location>
</feature>
<feature type="coiled-coil region" evidence="7">
    <location>
        <begin position="465"/>
        <end position="531"/>
    </location>
</feature>
<comment type="caution">
    <text evidence="10">The sequence shown here is derived from an EMBL/GenBank/DDBJ whole genome shotgun (WGS) entry which is preliminary data.</text>
</comment>
<evidence type="ECO:0000313" key="11">
    <source>
        <dbReference type="Proteomes" id="UP001591681"/>
    </source>
</evidence>
<keyword evidence="4" id="KW-0391">Immunity</keyword>
<dbReference type="InterPro" id="IPR037684">
    <property type="entry name" value="GBP_C"/>
</dbReference>
<evidence type="ECO:0000256" key="2">
    <source>
        <dbReference type="ARBA" id="ARBA00022741"/>
    </source>
</evidence>
<dbReference type="Pfam" id="PF02263">
    <property type="entry name" value="GBP"/>
    <property type="match status" value="1"/>
</dbReference>
<evidence type="ECO:0000256" key="7">
    <source>
        <dbReference type="SAM" id="Coils"/>
    </source>
</evidence>
<keyword evidence="5" id="KW-0342">GTP-binding</keyword>
<evidence type="ECO:0000256" key="1">
    <source>
        <dbReference type="ARBA" id="ARBA00022588"/>
    </source>
</evidence>
<keyword evidence="3" id="KW-0378">Hydrolase</keyword>
<keyword evidence="2" id="KW-0547">Nucleotide-binding</keyword>
<dbReference type="GO" id="GO:0005525">
    <property type="term" value="F:GTP binding"/>
    <property type="evidence" value="ECO:0007669"/>
    <property type="project" value="UniProtKB-KW"/>
</dbReference>
<sequence>MKEPVCLISNEGSGGLSVSPGALDILQQLEQPVVVVSVVGLYRTGKSYLMNRLAGRQTGFALGNTIESKTKGIWMWCVPHPSKSGHTLVLLDTEGLGDVNKGDSKHDTKIFALAVLLSSTLVYNSRGTIDNRAIEELQYVTELTEFIKIKASDEDGDDSQFVKFFPNFIWAVRDFTLEAKIDGKDVSGDEYLEYALQLKRGSSRTVMEYNLPRECIRKYFPSRRCFMFPFPTREDNMSRLESLESDELSPAFLNIAEQFCRFVFEESKVKLLKDGYKVNGKVLGHLAQMYVDSISRGDMPCLENAVVAISQLENKAALEEGVRAYLGGMEHLKQSFPLGLSAISSEHQRLCSTAIQEFVKRCFKDDDGKYLKLLENAIDQHFEQYLHHNEEASKQKCQDLLANLSAELNQGLQEGLYAKPGGYKLFCQEMEGIVEKYNSQTSEVVKAKEVLEEFLKNKHVESEAIRQADAKLSEQEKQIDEEKEKAVLLHQKMKAEEEKKNKLEAKMKADRKKFEEKMTKLTEKNEEEKRRGEVEFERILQMKMSEQKDMMDRGFEMQAEKMKLEIEETRRQHEESRSAQAKQFELTMESMKKDRKEQEQRHDQNIAQMMQQHEQTILQMQHQHQQAMAKLEQQKDAKCKVM</sequence>
<evidence type="ECO:0000259" key="9">
    <source>
        <dbReference type="PROSITE" id="PS51715"/>
    </source>
</evidence>
<feature type="compositionally biased region" description="Basic and acidic residues" evidence="8">
    <location>
        <begin position="590"/>
        <end position="604"/>
    </location>
</feature>
<dbReference type="InterPro" id="IPR027417">
    <property type="entry name" value="P-loop_NTPase"/>
</dbReference>
<dbReference type="PANTHER" id="PTHR10751">
    <property type="entry name" value="GUANYLATE BINDING PROTEIN"/>
    <property type="match status" value="1"/>
</dbReference>
<dbReference type="Proteomes" id="UP001591681">
    <property type="component" value="Unassembled WGS sequence"/>
</dbReference>
<gene>
    <name evidence="10" type="ORF">ACEWY4_020838</name>
</gene>
<keyword evidence="7" id="KW-0175">Coiled coil</keyword>